<dbReference type="STRING" id="157652.A0A371HUZ8"/>
<dbReference type="InterPro" id="IPR036378">
    <property type="entry name" value="FAS1_dom_sf"/>
</dbReference>
<organism evidence="4 5">
    <name type="scientific">Mucuna pruriens</name>
    <name type="common">Velvet bean</name>
    <name type="synonym">Dolichos pruriens</name>
    <dbReference type="NCBI Taxonomy" id="157652"/>
    <lineage>
        <taxon>Eukaryota</taxon>
        <taxon>Viridiplantae</taxon>
        <taxon>Streptophyta</taxon>
        <taxon>Embryophyta</taxon>
        <taxon>Tracheophyta</taxon>
        <taxon>Spermatophyta</taxon>
        <taxon>Magnoliopsida</taxon>
        <taxon>eudicotyledons</taxon>
        <taxon>Gunneridae</taxon>
        <taxon>Pentapetalae</taxon>
        <taxon>rosids</taxon>
        <taxon>fabids</taxon>
        <taxon>Fabales</taxon>
        <taxon>Fabaceae</taxon>
        <taxon>Papilionoideae</taxon>
        <taxon>50 kb inversion clade</taxon>
        <taxon>NPAAA clade</taxon>
        <taxon>indigoferoid/millettioid clade</taxon>
        <taxon>Phaseoleae</taxon>
        <taxon>Mucuna</taxon>
    </lineage>
</organism>
<comment type="caution">
    <text evidence="4">The sequence shown here is derived from an EMBL/GenBank/DDBJ whole genome shotgun (WGS) entry which is preliminary data.</text>
</comment>
<dbReference type="SMART" id="SM00554">
    <property type="entry name" value="FAS1"/>
    <property type="match status" value="1"/>
</dbReference>
<name>A0A371HUZ8_MUCPR</name>
<sequence length="245" mass="26799">MWEDRKENPLPLPFLPLLSSSTKNTTKKPLSLPKNHRMQNHHIRLLLLLTLMFSPATPTPPPSPPPQQMNNIIDALIGAGDFAAWVSILSSANATFLPVSATLFVPRDGAVDRPPPDPLLLPYHVVPQRLPFDLLILLPRLARLPTLLPTKSISITDNSAANFSLDATPLTHPDLFSTPSLAVHGVQAFLDYSLFGDGIPPPPPFLPIGDAIGTDWNSAASPSHSRSLLNDPVLFLFYFLLRVLL</sequence>
<comment type="similarity">
    <text evidence="1">Belongs to the fasciclin-like AGP family.</text>
</comment>
<evidence type="ECO:0000259" key="3">
    <source>
        <dbReference type="PROSITE" id="PS50213"/>
    </source>
</evidence>
<evidence type="ECO:0000256" key="2">
    <source>
        <dbReference type="SAM" id="MobiDB-lite"/>
    </source>
</evidence>
<gene>
    <name evidence="4" type="ORF">CR513_09385</name>
</gene>
<dbReference type="FunFam" id="2.30.180.10:FF:000046">
    <property type="entry name" value="Fasciclin-like arabinogalactan family protein"/>
    <property type="match status" value="1"/>
</dbReference>
<dbReference type="Proteomes" id="UP000257109">
    <property type="component" value="Unassembled WGS sequence"/>
</dbReference>
<dbReference type="InterPro" id="IPR052806">
    <property type="entry name" value="Fasciclin-like_AGP"/>
</dbReference>
<keyword evidence="5" id="KW-1185">Reference proteome</keyword>
<dbReference type="PANTHER" id="PTHR33985:SF5">
    <property type="entry name" value="FASCICLIN-LIKE ARABINOGALACTAN FAMILY PROTEIN"/>
    <property type="match status" value="1"/>
</dbReference>
<accession>A0A371HUZ8</accession>
<dbReference type="EMBL" id="QJKJ01001657">
    <property type="protein sequence ID" value="RDY06597.1"/>
    <property type="molecule type" value="Genomic_DNA"/>
</dbReference>
<evidence type="ECO:0000256" key="1">
    <source>
        <dbReference type="ARBA" id="ARBA00007843"/>
    </source>
</evidence>
<feature type="non-terminal residue" evidence="4">
    <location>
        <position position="1"/>
    </location>
</feature>
<reference evidence="4" key="1">
    <citation type="submission" date="2018-05" db="EMBL/GenBank/DDBJ databases">
        <title>Draft genome of Mucuna pruriens seed.</title>
        <authorList>
            <person name="Nnadi N.E."/>
            <person name="Vos R."/>
            <person name="Hasami M.H."/>
            <person name="Devisetty U.K."/>
            <person name="Aguiy J.C."/>
        </authorList>
    </citation>
    <scope>NUCLEOTIDE SEQUENCE [LARGE SCALE GENOMIC DNA]</scope>
    <source>
        <strain evidence="4">JCA_2017</strain>
    </source>
</reference>
<feature type="region of interest" description="Disordered" evidence="2">
    <location>
        <begin position="13"/>
        <end position="33"/>
    </location>
</feature>
<dbReference type="AlphaFoldDB" id="A0A371HUZ8"/>
<dbReference type="InterPro" id="IPR000782">
    <property type="entry name" value="FAS1_domain"/>
</dbReference>
<proteinExistence type="inferred from homology"/>
<dbReference type="PROSITE" id="PS50213">
    <property type="entry name" value="FAS1"/>
    <property type="match status" value="1"/>
</dbReference>
<feature type="domain" description="FAS1" evidence="3">
    <location>
        <begin position="69"/>
        <end position="194"/>
    </location>
</feature>
<dbReference type="PANTHER" id="PTHR33985">
    <property type="entry name" value="OS02G0491300 PROTEIN-RELATED"/>
    <property type="match status" value="1"/>
</dbReference>
<dbReference type="OrthoDB" id="2015130at2759"/>
<protein>
    <submittedName>
        <fullName evidence="4">FAS1 domain-containing protein</fullName>
    </submittedName>
</protein>
<evidence type="ECO:0000313" key="5">
    <source>
        <dbReference type="Proteomes" id="UP000257109"/>
    </source>
</evidence>
<dbReference type="SUPFAM" id="SSF82153">
    <property type="entry name" value="FAS1 domain"/>
    <property type="match status" value="1"/>
</dbReference>
<evidence type="ECO:0000313" key="4">
    <source>
        <dbReference type="EMBL" id="RDY06597.1"/>
    </source>
</evidence>